<protein>
    <submittedName>
        <fullName evidence="2">Uncharacterized protein</fullName>
    </submittedName>
</protein>
<feature type="compositionally biased region" description="Basic and acidic residues" evidence="1">
    <location>
        <begin position="110"/>
        <end position="119"/>
    </location>
</feature>
<dbReference type="Proteomes" id="UP000694892">
    <property type="component" value="Chromosome 4S"/>
</dbReference>
<evidence type="ECO:0000313" key="3">
    <source>
        <dbReference type="Proteomes" id="UP000694892"/>
    </source>
</evidence>
<gene>
    <name evidence="2" type="ORF">XELAEV_18024956mg</name>
</gene>
<accession>A0A974HLE0</accession>
<feature type="region of interest" description="Disordered" evidence="1">
    <location>
        <begin position="82"/>
        <end position="125"/>
    </location>
</feature>
<name>A0A974HLE0_XENLA</name>
<organism evidence="2 3">
    <name type="scientific">Xenopus laevis</name>
    <name type="common">African clawed frog</name>
    <dbReference type="NCBI Taxonomy" id="8355"/>
    <lineage>
        <taxon>Eukaryota</taxon>
        <taxon>Metazoa</taxon>
        <taxon>Chordata</taxon>
        <taxon>Craniata</taxon>
        <taxon>Vertebrata</taxon>
        <taxon>Euteleostomi</taxon>
        <taxon>Amphibia</taxon>
        <taxon>Batrachia</taxon>
        <taxon>Anura</taxon>
        <taxon>Pipoidea</taxon>
        <taxon>Pipidae</taxon>
        <taxon>Xenopodinae</taxon>
        <taxon>Xenopus</taxon>
        <taxon>Xenopus</taxon>
    </lineage>
</organism>
<reference evidence="3" key="1">
    <citation type="journal article" date="2016" name="Nature">
        <title>Genome evolution in the allotetraploid frog Xenopus laevis.</title>
        <authorList>
            <person name="Session A.M."/>
            <person name="Uno Y."/>
            <person name="Kwon T."/>
            <person name="Chapman J.A."/>
            <person name="Toyoda A."/>
            <person name="Takahashi S."/>
            <person name="Fukui A."/>
            <person name="Hikosaka A."/>
            <person name="Suzuki A."/>
            <person name="Kondo M."/>
            <person name="van Heeringen S.J."/>
            <person name="Quigley I."/>
            <person name="Heinz S."/>
            <person name="Ogino H."/>
            <person name="Ochi H."/>
            <person name="Hellsten U."/>
            <person name="Lyons J.B."/>
            <person name="Simakov O."/>
            <person name="Putnam N."/>
            <person name="Stites J."/>
            <person name="Kuroki Y."/>
            <person name="Tanaka T."/>
            <person name="Michiue T."/>
            <person name="Watanabe M."/>
            <person name="Bogdanovic O."/>
            <person name="Lister R."/>
            <person name="Georgiou G."/>
            <person name="Paranjpe S.S."/>
            <person name="van Kruijsbergen I."/>
            <person name="Shu S."/>
            <person name="Carlson J."/>
            <person name="Kinoshita T."/>
            <person name="Ohta Y."/>
            <person name="Mawaribuchi S."/>
            <person name="Jenkins J."/>
            <person name="Grimwood J."/>
            <person name="Schmutz J."/>
            <person name="Mitros T."/>
            <person name="Mozaffari S.V."/>
            <person name="Suzuki Y."/>
            <person name="Haramoto Y."/>
            <person name="Yamamoto T.S."/>
            <person name="Takagi C."/>
            <person name="Heald R."/>
            <person name="Miller K."/>
            <person name="Haudenschild C."/>
            <person name="Kitzman J."/>
            <person name="Nakayama T."/>
            <person name="Izutsu Y."/>
            <person name="Robert J."/>
            <person name="Fortriede J."/>
            <person name="Burns K."/>
            <person name="Lotay V."/>
            <person name="Karimi K."/>
            <person name="Yasuoka Y."/>
            <person name="Dichmann D.S."/>
            <person name="Flajnik M.F."/>
            <person name="Houston D.W."/>
            <person name="Shendure J."/>
            <person name="DuPasquier L."/>
            <person name="Vize P.D."/>
            <person name="Zorn A.M."/>
            <person name="Ito M."/>
            <person name="Marcotte E.M."/>
            <person name="Wallingford J.B."/>
            <person name="Ito Y."/>
            <person name="Asashima M."/>
            <person name="Ueno N."/>
            <person name="Matsuda Y."/>
            <person name="Veenstra G.J."/>
            <person name="Fujiyama A."/>
            <person name="Harland R.M."/>
            <person name="Taira M."/>
            <person name="Rokhsar D.S."/>
        </authorList>
    </citation>
    <scope>NUCLEOTIDE SEQUENCE [LARGE SCALE GENOMIC DNA]</scope>
    <source>
        <strain evidence="3">J</strain>
    </source>
</reference>
<proteinExistence type="predicted"/>
<evidence type="ECO:0000313" key="2">
    <source>
        <dbReference type="EMBL" id="OCT82427.1"/>
    </source>
</evidence>
<evidence type="ECO:0000256" key="1">
    <source>
        <dbReference type="SAM" id="MobiDB-lite"/>
    </source>
</evidence>
<sequence>MHSREGGKGIDLKVPVPSPKPSGDFCWRQEGVLSQSCSDLYVVHGAKKKEQLAALHHNYSTFSRSSPGRPFWGRRMISPRSGSAQRICGARRTLAAPSPKKSRARASHSRQQEQQKNDMCHLSNGSCQTTREEKSTVSCNVVFPLCSTADFTRNRKSVQFGGGSAGGDKESLTL</sequence>
<dbReference type="AlphaFoldDB" id="A0A974HLE0"/>
<dbReference type="EMBL" id="CM004473">
    <property type="protein sequence ID" value="OCT82427.1"/>
    <property type="molecule type" value="Genomic_DNA"/>
</dbReference>